<accession>A0A6H1ZVV5</accession>
<sequence length="78" mass="9325">MKKRPKSKGAQKRHNIKIAEQRAMRYEKHLEILFRKFTGSNGHNRPEPPKVEWPEIDESVIADLTELKPCRLLMRRFN</sequence>
<dbReference type="EMBL" id="MT142826">
    <property type="protein sequence ID" value="QJA89157.1"/>
    <property type="molecule type" value="Genomic_DNA"/>
</dbReference>
<evidence type="ECO:0000313" key="4">
    <source>
        <dbReference type="EMBL" id="QJI03230.1"/>
    </source>
</evidence>
<evidence type="ECO:0000313" key="2">
    <source>
        <dbReference type="EMBL" id="QJA74772.1"/>
    </source>
</evidence>
<reference evidence="1" key="1">
    <citation type="submission" date="2020-03" db="EMBL/GenBank/DDBJ databases">
        <title>The deep terrestrial virosphere.</title>
        <authorList>
            <person name="Holmfeldt K."/>
            <person name="Nilsson E."/>
            <person name="Simone D."/>
            <person name="Lopez-Fernandez M."/>
            <person name="Wu X."/>
            <person name="de Brujin I."/>
            <person name="Lundin D."/>
            <person name="Andersson A."/>
            <person name="Bertilsson S."/>
            <person name="Dopson M."/>
        </authorList>
    </citation>
    <scope>NUCLEOTIDE SEQUENCE</scope>
    <source>
        <strain evidence="2">MM415A01929</strain>
        <strain evidence="3">MM415B02600</strain>
        <strain evidence="1">TM448A02081</strain>
        <strain evidence="4">TM448B04296</strain>
    </source>
</reference>
<organism evidence="1">
    <name type="scientific">viral metagenome</name>
    <dbReference type="NCBI Taxonomy" id="1070528"/>
    <lineage>
        <taxon>unclassified sequences</taxon>
        <taxon>metagenomes</taxon>
        <taxon>organismal metagenomes</taxon>
    </lineage>
</organism>
<dbReference type="EMBL" id="MT142120">
    <property type="protein sequence ID" value="QJA74772.1"/>
    <property type="molecule type" value="Genomic_DNA"/>
</dbReference>
<name>A0A6H1ZVV5_9ZZZZ</name>
<dbReference type="AlphaFoldDB" id="A0A6H1ZVV5"/>
<evidence type="ECO:0000313" key="3">
    <source>
        <dbReference type="EMBL" id="QJA89157.1"/>
    </source>
</evidence>
<dbReference type="EMBL" id="MT145069">
    <property type="protein sequence ID" value="QJI03230.1"/>
    <property type="molecule type" value="Genomic_DNA"/>
</dbReference>
<dbReference type="EMBL" id="MT144255">
    <property type="protein sequence ID" value="QJA51340.1"/>
    <property type="molecule type" value="Genomic_DNA"/>
</dbReference>
<evidence type="ECO:0000313" key="1">
    <source>
        <dbReference type="EMBL" id="QJA51340.1"/>
    </source>
</evidence>
<protein>
    <submittedName>
        <fullName evidence="1">Uncharacterized protein</fullName>
    </submittedName>
</protein>
<gene>
    <name evidence="2" type="ORF">MM415A01929_0010</name>
    <name evidence="3" type="ORF">MM415B02600_0015</name>
    <name evidence="1" type="ORF">TM448A02081_0003</name>
    <name evidence="4" type="ORF">TM448B04296_0012</name>
</gene>
<proteinExistence type="predicted"/>